<dbReference type="InterPro" id="IPR036852">
    <property type="entry name" value="Peptidase_S8/S53_dom_sf"/>
</dbReference>
<dbReference type="Proteomes" id="UP000323067">
    <property type="component" value="Chromosome vi"/>
</dbReference>
<dbReference type="InterPro" id="IPR039279">
    <property type="entry name" value="QRT3-like"/>
</dbReference>
<dbReference type="CDD" id="cd23668">
    <property type="entry name" value="GH55_beta13glucanase-like"/>
    <property type="match status" value="1"/>
</dbReference>
<dbReference type="Pfam" id="PF12708">
    <property type="entry name" value="Pect-lyase_RHGA_epim"/>
    <property type="match status" value="1"/>
</dbReference>
<dbReference type="EMBL" id="CP023323">
    <property type="protein sequence ID" value="ATY60550.1"/>
    <property type="molecule type" value="Genomic_DNA"/>
</dbReference>
<dbReference type="CDD" id="cd00306">
    <property type="entry name" value="Peptidases_S8_S53"/>
    <property type="match status" value="1"/>
</dbReference>
<proteinExistence type="inferred from homology"/>
<comment type="similarity">
    <text evidence="4">Belongs to the peptidase S8 family.</text>
</comment>
<dbReference type="GO" id="GO:0006508">
    <property type="term" value="P:proteolysis"/>
    <property type="evidence" value="ECO:0007669"/>
    <property type="project" value="UniProtKB-KW"/>
</dbReference>
<dbReference type="PANTHER" id="PTHR33928:SF2">
    <property type="entry name" value="PECTATE LYASE SUPERFAMILY PROTEIN DOMAIN-CONTAINING PROTEIN-RELATED"/>
    <property type="match status" value="1"/>
</dbReference>
<evidence type="ECO:0000256" key="2">
    <source>
        <dbReference type="ARBA" id="ARBA00022801"/>
    </source>
</evidence>
<dbReference type="InterPro" id="IPR023828">
    <property type="entry name" value="Peptidase_S8_Ser-AS"/>
</dbReference>
<dbReference type="Gene3D" id="3.40.50.200">
    <property type="entry name" value="Peptidase S8/S53 domain"/>
    <property type="match status" value="1"/>
</dbReference>
<evidence type="ECO:0000256" key="3">
    <source>
        <dbReference type="ARBA" id="ARBA00022825"/>
    </source>
</evidence>
<sequence>MLRLLMGYMESLQMTRHSNSSEGMKLSRAESSSYWIPQLAPLGVAPHSGKDYKFYRNVVDYGADNTGAKPADEAINAAVQDGDRCGEECGNTFVQGALIYFPFVGDAVNRPTLKGCSNFTGIAIIDVDPYIPNMAAPDGGGVNWYINQNQFFRQIRNLVFDMKDMPAATDEHGQQLVPTGIHWQVSQACSLQNLRFEMPQASSSSQNITHVGIFTENGSGGFVSDLEFEGGAIGWRVGSQQYTAIGLRFKNCITAVQMVWDWGFNWQRIHVDGGTIAFNISGQGGIGRQGIGSVSIIDSDINNVPIGILTNNHEDQAPNIVIDNTVFTNVGAIVQLDSGSRLLEGGSQTVQLWAHGRRPLQTPPRKSSKLLDGGKLFTRLRPQYEQLSASSFLIATEHGCKNDATGDNTAAINSFLQQAVRANKIAYFPAGIYNVQDTVDVPVGSRVQGTSWSQLQASGTKFQDMDNPRVVFRVGKQGDEGVLEIADMLFTVKGNTAGAIMMEWNVHESSQGSAAMWDSHIRVGGGIGTDLDAANCPKLAFNEACICASMLLHVTKTGSGYFENVWAWIADHDNDMSLYWEVDSLASQISLYGARGILVESQGPCWFYGSGSEHAVLYQYQLYKAKDIYLGHIQTESPYFQPVPGAPSPFNSSSMGLFAGDPKFEDCETESCKEAWGLRIIESEGISIHSAGLYSWFTNYGQQCLSTEDCHQRIMEVTASKDVAIYNIFVKGAQEIATTSGYSIDQSENQQAYTSEISIWLPYDDAPEVVYIGTEIYQKPTAACHKPCVMVLAPSPLPSTTTISIKPYTTSLQVGSTITTITVTPKPVTTDKMPFYNVNITAGATDGAIYRATKSLALEDVVVTLSHVAGTETATTTRRLQLPPWPQINNGPPENWNLTTRENKNQGGKTTRLVPSQGGTTTTHIPPPPPTTTVFHISPQCTSQNCPPMDDKRSNDKHKTVVWIRIKCDELWFFNFCIDVNGLRVRGWEFPLPKGIIGPGPPPFVPKIRGWHLVLPPILPPWPVIEVGGPGLHYGEKDPSCEDNKVSVPVQLYTRSYGLSISSGTTITTTTRTITETAYETGCPTPEWTSTAACDANVRRTASDLTLPRTQIPTATPIIGTDVARSIRSRNEDEWAHDFDCQGGESDVIIYLKDESSETDDEQVKKRLKYDFVHFEMESKAFQHESLYILFFYAWNMPKSLRDKFAIMPMVENIRTVESFLNDDPKSSTSPSVDALKGKPMPGGISPRSSPAIRSSPPILEDEQTSQSTPRKHRDIWWLSQISSYPGEEWEYEGTDGGDLESPLFYEYYHDKSLGEGQVVYLLEEGLETEDEEFSEASILLFSRFDNIGFPASDVTHGTAVSKLMVGKTFGVASKATLVAFDRVGFFVEESPIELLLIALLRIIEHIEANMKDNIDNLGDIRGRCVINMSFRYSIQDSPEFQPFSRGLERLSRYLQDDLNCLMVASAGNNANTGEHTDEGIFGYLKYAGGLPNLLVAGACGQGGYKARMSEVWSSGDDQDMIYAAGLRLQIPGQEGTIDISRGTGTSLAAPLISGLAAYLRALDSKWKVELRDPRNLLKLIRYLSRKLHVTREEDEYGGHGSPPGNDDNREDEAIQPRIIWNGQVKNENCLVGYVSEDSKAVCDMYVKEIPESLESWNPPEVPDPCDLSTGSKRDLIGRASCEVNGARANKDARGFQWKQGIPSPTCTSSCGTLCTGYYCSPHPTGQPPDYYDHSTTIKGDGGLTGLPPLTHIPTPVTNCAGQIKPTTICNGSGGRMACVTSSYCSSDSPPTATATDMLCQINRGCRDYPCPEGEYGWFGQGCYSEASLTDGTSKWTISNARDGCRKPKPFVDLCVDEGRDRIKFRLPDDIPRCLIGGEVEADGDCPNEKNHKCASADWYQVKCTW</sequence>
<dbReference type="GO" id="GO:0004252">
    <property type="term" value="F:serine-type endopeptidase activity"/>
    <property type="evidence" value="ECO:0007669"/>
    <property type="project" value="InterPro"/>
</dbReference>
<feature type="domain" description="Rhamnogalacturonase A/B/Epimerase-like pectate lyase" evidence="7">
    <location>
        <begin position="103"/>
        <end position="274"/>
    </location>
</feature>
<evidence type="ECO:0000256" key="4">
    <source>
        <dbReference type="PROSITE-ProRule" id="PRU01240"/>
    </source>
</evidence>
<keyword evidence="2" id="KW-0378">Hydrolase</keyword>
<evidence type="ECO:0000256" key="5">
    <source>
        <dbReference type="SAM" id="MobiDB-lite"/>
    </source>
</evidence>
<gene>
    <name evidence="8" type="ORF">A9K55_005457</name>
</gene>
<feature type="compositionally biased region" description="Low complexity" evidence="5">
    <location>
        <begin position="1245"/>
        <end position="1259"/>
    </location>
</feature>
<evidence type="ECO:0000256" key="1">
    <source>
        <dbReference type="ARBA" id="ARBA00022670"/>
    </source>
</evidence>
<dbReference type="PROSITE" id="PS00138">
    <property type="entry name" value="SUBTILASE_SER"/>
    <property type="match status" value="1"/>
</dbReference>
<feature type="domain" description="Peptidase S8/S53" evidence="6">
    <location>
        <begin position="1351"/>
        <end position="1569"/>
    </location>
</feature>
<organism evidence="8 9">
    <name type="scientific">Cordyceps militaris</name>
    <name type="common">Caterpillar fungus</name>
    <name type="synonym">Clavaria militaris</name>
    <dbReference type="NCBI Taxonomy" id="73501"/>
    <lineage>
        <taxon>Eukaryota</taxon>
        <taxon>Fungi</taxon>
        <taxon>Dikarya</taxon>
        <taxon>Ascomycota</taxon>
        <taxon>Pezizomycotina</taxon>
        <taxon>Sordariomycetes</taxon>
        <taxon>Hypocreomycetidae</taxon>
        <taxon>Hypocreales</taxon>
        <taxon>Cordycipitaceae</taxon>
        <taxon>Cordyceps</taxon>
    </lineage>
</organism>
<keyword evidence="3" id="KW-0720">Serine protease</keyword>
<dbReference type="SUPFAM" id="SSF51126">
    <property type="entry name" value="Pectin lyase-like"/>
    <property type="match status" value="2"/>
</dbReference>
<evidence type="ECO:0000259" key="7">
    <source>
        <dbReference type="Pfam" id="PF12708"/>
    </source>
</evidence>
<dbReference type="Pfam" id="PF00082">
    <property type="entry name" value="Peptidase_S8"/>
    <property type="match status" value="1"/>
</dbReference>
<dbReference type="VEuPathDB" id="FungiDB:A9K55_005457"/>
<dbReference type="GO" id="GO:0004650">
    <property type="term" value="F:polygalacturonase activity"/>
    <property type="evidence" value="ECO:0007669"/>
    <property type="project" value="InterPro"/>
</dbReference>
<accession>A0A2H4SBQ0</accession>
<dbReference type="VEuPathDB" id="FungiDB:CCM_03532"/>
<dbReference type="SUPFAM" id="SSF52743">
    <property type="entry name" value="Subtilisin-like"/>
    <property type="match status" value="1"/>
</dbReference>
<evidence type="ECO:0000313" key="8">
    <source>
        <dbReference type="EMBL" id="ATY60550.1"/>
    </source>
</evidence>
<dbReference type="OrthoDB" id="1046782at2759"/>
<dbReference type="InterPro" id="IPR011050">
    <property type="entry name" value="Pectin_lyase_fold/virulence"/>
</dbReference>
<reference evidence="8 9" key="1">
    <citation type="journal article" date="2017" name="BMC Genomics">
        <title>Chromosome level assembly and secondary metabolite potential of the parasitic fungus Cordyceps militaris.</title>
        <authorList>
            <person name="Kramer G.J."/>
            <person name="Nodwell J.R."/>
        </authorList>
    </citation>
    <scope>NUCLEOTIDE SEQUENCE [LARGE SCALE GENOMIC DNA]</scope>
    <source>
        <strain evidence="8 9">ATCC 34164</strain>
    </source>
</reference>
<dbReference type="InterPro" id="IPR024535">
    <property type="entry name" value="RHGA/B-epi-like_pectate_lyase"/>
</dbReference>
<dbReference type="PRINTS" id="PR00723">
    <property type="entry name" value="SUBTILISIN"/>
</dbReference>
<evidence type="ECO:0000259" key="6">
    <source>
        <dbReference type="Pfam" id="PF00082"/>
    </source>
</evidence>
<name>A0A2H4SBQ0_CORMI</name>
<feature type="compositionally biased region" description="Polar residues" evidence="5">
    <location>
        <begin position="904"/>
        <end position="919"/>
    </location>
</feature>
<feature type="region of interest" description="Disordered" evidence="5">
    <location>
        <begin position="1221"/>
        <end position="1272"/>
    </location>
</feature>
<feature type="region of interest" description="Disordered" evidence="5">
    <location>
        <begin position="904"/>
        <end position="929"/>
    </location>
</feature>
<evidence type="ECO:0000313" key="9">
    <source>
        <dbReference type="Proteomes" id="UP000323067"/>
    </source>
</evidence>
<dbReference type="PROSITE" id="PS51892">
    <property type="entry name" value="SUBTILASE"/>
    <property type="match status" value="1"/>
</dbReference>
<dbReference type="Gene3D" id="2.160.20.10">
    <property type="entry name" value="Single-stranded right-handed beta-helix, Pectin lyase-like"/>
    <property type="match status" value="2"/>
</dbReference>
<comment type="caution">
    <text evidence="4">Lacks conserved residue(s) required for the propagation of feature annotation.</text>
</comment>
<protein>
    <submittedName>
        <fullName evidence="8">Exo-beta-glucanase</fullName>
    </submittedName>
</protein>
<dbReference type="InterPro" id="IPR015500">
    <property type="entry name" value="Peptidase_S8_subtilisin-rel"/>
</dbReference>
<dbReference type="InterPro" id="IPR012334">
    <property type="entry name" value="Pectin_lyas_fold"/>
</dbReference>
<dbReference type="InterPro" id="IPR000209">
    <property type="entry name" value="Peptidase_S8/S53_dom"/>
</dbReference>
<keyword evidence="1" id="KW-0645">Protease</keyword>
<dbReference type="PANTHER" id="PTHR33928">
    <property type="entry name" value="POLYGALACTURONASE QRT3"/>
    <property type="match status" value="1"/>
</dbReference>